<dbReference type="Pfam" id="PF08669">
    <property type="entry name" value="GCV_T_C"/>
    <property type="match status" value="1"/>
</dbReference>
<dbReference type="SUPFAM" id="SSF101790">
    <property type="entry name" value="Aminomethyltransferase beta-barrel domain"/>
    <property type="match status" value="1"/>
</dbReference>
<accession>A0ABD2MHX5</accession>
<evidence type="ECO:0000259" key="4">
    <source>
        <dbReference type="Pfam" id="PF08669"/>
    </source>
</evidence>
<evidence type="ECO:0000313" key="6">
    <source>
        <dbReference type="EMBL" id="KAL3265954.1"/>
    </source>
</evidence>
<evidence type="ECO:0000256" key="1">
    <source>
        <dbReference type="ARBA" id="ARBA00008609"/>
    </source>
</evidence>
<organism evidence="6 7">
    <name type="scientific">Cryptolaemus montrouzieri</name>
    <dbReference type="NCBI Taxonomy" id="559131"/>
    <lineage>
        <taxon>Eukaryota</taxon>
        <taxon>Metazoa</taxon>
        <taxon>Ecdysozoa</taxon>
        <taxon>Arthropoda</taxon>
        <taxon>Hexapoda</taxon>
        <taxon>Insecta</taxon>
        <taxon>Pterygota</taxon>
        <taxon>Neoptera</taxon>
        <taxon>Endopterygota</taxon>
        <taxon>Coleoptera</taxon>
        <taxon>Polyphaga</taxon>
        <taxon>Cucujiformia</taxon>
        <taxon>Coccinelloidea</taxon>
        <taxon>Coccinellidae</taxon>
        <taxon>Scymninae</taxon>
        <taxon>Scymnini</taxon>
        <taxon>Cryptolaemus</taxon>
    </lineage>
</organism>
<dbReference type="Gene3D" id="3.30.9.10">
    <property type="entry name" value="D-Amino Acid Oxidase, subunit A, domain 2"/>
    <property type="match status" value="1"/>
</dbReference>
<dbReference type="Pfam" id="PF01266">
    <property type="entry name" value="DAO"/>
    <property type="match status" value="1"/>
</dbReference>
<dbReference type="AlphaFoldDB" id="A0ABD2MHX5"/>
<dbReference type="InterPro" id="IPR027266">
    <property type="entry name" value="TrmE/GcvT-like"/>
</dbReference>
<dbReference type="Pfam" id="PF16350">
    <property type="entry name" value="FAO_M"/>
    <property type="match status" value="1"/>
</dbReference>
<dbReference type="Gene3D" id="3.30.70.1400">
    <property type="entry name" value="Aminomethyltransferase beta-barrel domains"/>
    <property type="match status" value="1"/>
</dbReference>
<evidence type="ECO:0000259" key="3">
    <source>
        <dbReference type="Pfam" id="PF01571"/>
    </source>
</evidence>
<dbReference type="InterPro" id="IPR028896">
    <property type="entry name" value="GcvT/YgfZ/DmdA"/>
</dbReference>
<comment type="caution">
    <text evidence="6">The sequence shown here is derived from an EMBL/GenBank/DDBJ whole genome shotgun (WGS) entry which is preliminary data.</text>
</comment>
<feature type="domain" description="FAD dependent oxidoreductase" evidence="2">
    <location>
        <begin position="38"/>
        <end position="393"/>
    </location>
</feature>
<evidence type="ECO:0000313" key="7">
    <source>
        <dbReference type="Proteomes" id="UP001516400"/>
    </source>
</evidence>
<evidence type="ECO:0008006" key="8">
    <source>
        <dbReference type="Google" id="ProtNLM"/>
    </source>
</evidence>
<comment type="similarity">
    <text evidence="1">Belongs to the GcvT family.</text>
</comment>
<evidence type="ECO:0000259" key="2">
    <source>
        <dbReference type="Pfam" id="PF01266"/>
    </source>
</evidence>
<dbReference type="InterPro" id="IPR006076">
    <property type="entry name" value="FAD-dep_OxRdtase"/>
</dbReference>
<keyword evidence="7" id="KW-1185">Reference proteome</keyword>
<feature type="domain" description="Aminomethyltransferase C-terminal" evidence="4">
    <location>
        <begin position="788"/>
        <end position="872"/>
    </location>
</feature>
<name>A0ABD2MHX5_9CUCU</name>
<dbReference type="Proteomes" id="UP001516400">
    <property type="component" value="Unassembled WGS sequence"/>
</dbReference>
<dbReference type="SUPFAM" id="SSF51905">
    <property type="entry name" value="FAD/NAD(P)-binding domain"/>
    <property type="match status" value="1"/>
</dbReference>
<dbReference type="SUPFAM" id="SSF54373">
    <property type="entry name" value="FAD-linked reductases, C-terminal domain"/>
    <property type="match status" value="1"/>
</dbReference>
<reference evidence="6 7" key="1">
    <citation type="journal article" date="2021" name="BMC Biol.">
        <title>Horizontally acquired antibacterial genes associated with adaptive radiation of ladybird beetles.</title>
        <authorList>
            <person name="Li H.S."/>
            <person name="Tang X.F."/>
            <person name="Huang Y.H."/>
            <person name="Xu Z.Y."/>
            <person name="Chen M.L."/>
            <person name="Du X.Y."/>
            <person name="Qiu B.Y."/>
            <person name="Chen P.T."/>
            <person name="Zhang W."/>
            <person name="Slipinski A."/>
            <person name="Escalona H.E."/>
            <person name="Waterhouse R.M."/>
            <person name="Zwick A."/>
            <person name="Pang H."/>
        </authorList>
    </citation>
    <scope>NUCLEOTIDE SEQUENCE [LARGE SCALE GENOMIC DNA]</scope>
    <source>
        <strain evidence="6">SYSU2018</strain>
    </source>
</reference>
<dbReference type="Gene3D" id="3.50.50.60">
    <property type="entry name" value="FAD/NAD(P)-binding domain"/>
    <property type="match status" value="1"/>
</dbReference>
<gene>
    <name evidence="6" type="ORF">HHI36_010142</name>
</gene>
<dbReference type="InterPro" id="IPR036188">
    <property type="entry name" value="FAD/NAD-bd_sf"/>
</dbReference>
<dbReference type="PANTHER" id="PTHR43757">
    <property type="entry name" value="AMINOMETHYLTRANSFERASE"/>
    <property type="match status" value="1"/>
</dbReference>
<dbReference type="SUPFAM" id="SSF103025">
    <property type="entry name" value="Folate-binding domain"/>
    <property type="match status" value="1"/>
</dbReference>
<evidence type="ECO:0000259" key="5">
    <source>
        <dbReference type="Pfam" id="PF16350"/>
    </source>
</evidence>
<dbReference type="FunFam" id="2.40.30.110:FF:000008">
    <property type="entry name" value="Sarcosine dehydrogenase"/>
    <property type="match status" value="1"/>
</dbReference>
<dbReference type="InterPro" id="IPR032503">
    <property type="entry name" value="FAO_M"/>
</dbReference>
<feature type="domain" description="GCVT N-terminal" evidence="3">
    <location>
        <begin position="456"/>
        <end position="766"/>
    </location>
</feature>
<dbReference type="Gene3D" id="2.40.30.110">
    <property type="entry name" value="Aminomethyltransferase beta-barrel domains"/>
    <property type="match status" value="1"/>
</dbReference>
<protein>
    <recommendedName>
        <fullName evidence="8">Sarcosine dehydrogenase, mitochondrial</fullName>
    </recommendedName>
</protein>
<proteinExistence type="inferred from homology"/>
<dbReference type="InterPro" id="IPR006222">
    <property type="entry name" value="GCVT_N"/>
</dbReference>
<dbReference type="Pfam" id="PF01571">
    <property type="entry name" value="GCV_T"/>
    <property type="match status" value="1"/>
</dbReference>
<feature type="domain" description="FAD dependent oxidoreductase central" evidence="5">
    <location>
        <begin position="398"/>
        <end position="452"/>
    </location>
</feature>
<dbReference type="PANTHER" id="PTHR43757:SF11">
    <property type="entry name" value="SARCOSINE DEHYDROGENASE"/>
    <property type="match status" value="1"/>
</dbReference>
<dbReference type="Gene3D" id="3.30.1360.120">
    <property type="entry name" value="Probable tRNA modification gtpase trme, domain 1"/>
    <property type="match status" value="1"/>
</dbReference>
<dbReference type="EMBL" id="JABFTP020000001">
    <property type="protein sequence ID" value="KAL3265954.1"/>
    <property type="molecule type" value="Genomic_DNA"/>
</dbReference>
<dbReference type="InterPro" id="IPR029043">
    <property type="entry name" value="GcvT/YgfZ_C"/>
</dbReference>
<dbReference type="InterPro" id="IPR013977">
    <property type="entry name" value="GcvT_C"/>
</dbReference>
<sequence length="895" mass="100338">MFRVTGSTILKAHTRRKTLRKFGIRDYSDKTELPTQADVVVIGGGTAGCNVLYQLSKRGIKAVLLERGKVTNGTTWHTGGLIWRLSRPSDVDIKLLESSRNTYMSLEQDTGIHPGLVQNGGLFIARNDERLHEYKRLHSFAHYFNIDTQIISASEAAELSPILKPTSFKAALYSPGDSYIDPTMLCSSLVKGATKRGSQVIENCPVTGIITDPVSNIRKVKAVQTPNGDIKTNCVINAAGVWSRNISQMVGVDIPLTPMKHSYIITDSVPEVKGTPSIRDHDGNVYIKVQGDTLHLGGYEINPEILKDVADDFTFGLYELDKSLFQVHMEKATEICPIFNTVGIKTDICGPESFSPDHKPLLGEDPRILGLFYNCGYNSGGMQLSGGCSEQLAIWIATGQPEIHMYNYDITRYTPHQRTDRAWITETSHESYAKNYDIVFPYDQRLSGRNHKIDMFHEALVARGAVMEQVQGFERPAYYVKDRTVPVRGYDWYGCYEHVENPDKRYEKELEGERTFGFSAHHHAIGEEALSIRNSVGLFNLSHFTKMYLTGPDAQEAADWLFTVDTDLGAGRVAYSCLLNSKGGIEADCTVTQLTEGVGTLVGPIIKGKGYYIVACGESGLQALSHIRKELIKKNFKSVITDVTDRMGTLSLQGPKSRQLLQSVTESPITDDKFPIGMSNLIKINGHVLRAMRISFVGELGYQLHIPVASCIPVYNKLVDAGKGFDLEHIGFRAFYSLSCEKGYHLWNYDIRIDDNPVEADLRGICRENGQYLGKQHVDKLKKHGCYKRRAFFTMQNDVCLHGMETVWRDDQIVGYLRRGNYGYSLDCSIGIGYVQHPKGKIVDDEFLKSGKYEIEVADKRYPATLFLKSPFDPTHNRILGEYDSEVQEQDHFED</sequence>